<dbReference type="CDD" id="cd13606">
    <property type="entry name" value="PBP2_ProX_like"/>
    <property type="match status" value="1"/>
</dbReference>
<evidence type="ECO:0000259" key="2">
    <source>
        <dbReference type="Pfam" id="PF04069"/>
    </source>
</evidence>
<feature type="signal peptide" evidence="1">
    <location>
        <begin position="1"/>
        <end position="31"/>
    </location>
</feature>
<feature type="domain" description="ABC-type glycine betaine transport system substrate-binding" evidence="2">
    <location>
        <begin position="46"/>
        <end position="305"/>
    </location>
</feature>
<dbReference type="Pfam" id="PF04069">
    <property type="entry name" value="OpuAC"/>
    <property type="match status" value="1"/>
</dbReference>
<protein>
    <submittedName>
        <fullName evidence="3">ABC transporter substrate-binding protein</fullName>
    </submittedName>
</protein>
<evidence type="ECO:0000256" key="1">
    <source>
        <dbReference type="SAM" id="SignalP"/>
    </source>
</evidence>
<gene>
    <name evidence="3" type="ORF">KGQ19_45800</name>
</gene>
<comment type="caution">
    <text evidence="3">The sequence shown here is derived from an EMBL/GenBank/DDBJ whole genome shotgun (WGS) entry which is preliminary data.</text>
</comment>
<evidence type="ECO:0000313" key="4">
    <source>
        <dbReference type="Proteomes" id="UP000730482"/>
    </source>
</evidence>
<keyword evidence="4" id="KW-1185">Reference proteome</keyword>
<dbReference type="Gene3D" id="3.40.190.120">
    <property type="entry name" value="Osmoprotection protein (prox), domain 2"/>
    <property type="match status" value="1"/>
</dbReference>
<dbReference type="InterPro" id="IPR007210">
    <property type="entry name" value="ABC_Gly_betaine_transp_sub-bd"/>
</dbReference>
<dbReference type="Proteomes" id="UP000730482">
    <property type="component" value="Unassembled WGS sequence"/>
</dbReference>
<sequence>MSKTPQTPRHPVLSLTAAATALAAAALTVTACTNGNPLVPGPKKGQVTVGSANFPENVLLADIYASALKARGVKVGVRFNVGSREVLYQQVQQGSLTVLPEYNGALLAYLDSKTRAATTADINAGLQAKLPASLEILDSSPAEDKNALVVTAATAAKDHLAAIGDLAPYAASMDIGGPPEFKERYQGLPGLKDKYGLTFRNFSSLDTAGPITVKALADGSVQVATLFTTDPNIASHGFKVLADPEQVFTAQNVTPLAYRDSMTPTAVATLNAVSAKLDTAALAGMMAAIMNQKKDIDVVADDWLKAVGMR</sequence>
<feature type="chain" id="PRO_5047172890" evidence="1">
    <location>
        <begin position="32"/>
        <end position="310"/>
    </location>
</feature>
<reference evidence="3 4" key="1">
    <citation type="submission" date="2020-02" db="EMBL/GenBank/DDBJ databases">
        <title>Acidophilic actinobacteria isolated from forest soil.</title>
        <authorList>
            <person name="Golinska P."/>
        </authorList>
    </citation>
    <scope>NUCLEOTIDE SEQUENCE [LARGE SCALE GENOMIC DNA]</scope>
    <source>
        <strain evidence="3 4">NL8</strain>
    </source>
</reference>
<proteinExistence type="predicted"/>
<dbReference type="SUPFAM" id="SSF53850">
    <property type="entry name" value="Periplasmic binding protein-like II"/>
    <property type="match status" value="1"/>
</dbReference>
<name>A0ABS5L753_9ACTN</name>
<accession>A0ABS5L753</accession>
<organism evidence="3 4">
    <name type="scientific">Catenulispora pinistramenti</name>
    <dbReference type="NCBI Taxonomy" id="2705254"/>
    <lineage>
        <taxon>Bacteria</taxon>
        <taxon>Bacillati</taxon>
        <taxon>Actinomycetota</taxon>
        <taxon>Actinomycetes</taxon>
        <taxon>Catenulisporales</taxon>
        <taxon>Catenulisporaceae</taxon>
        <taxon>Catenulispora</taxon>
    </lineage>
</organism>
<dbReference type="PROSITE" id="PS51257">
    <property type="entry name" value="PROKAR_LIPOPROTEIN"/>
    <property type="match status" value="1"/>
</dbReference>
<dbReference type="EMBL" id="JAAFYZ010000332">
    <property type="protein sequence ID" value="MBS2554193.1"/>
    <property type="molecule type" value="Genomic_DNA"/>
</dbReference>
<evidence type="ECO:0000313" key="3">
    <source>
        <dbReference type="EMBL" id="MBS2554193.1"/>
    </source>
</evidence>
<dbReference type="Gene3D" id="3.40.190.10">
    <property type="entry name" value="Periplasmic binding protein-like II"/>
    <property type="match status" value="1"/>
</dbReference>
<dbReference type="RefSeq" id="WP_212021424.1">
    <property type="nucleotide sequence ID" value="NZ_JAAFYZ010000332.1"/>
</dbReference>
<keyword evidence="1" id="KW-0732">Signal</keyword>